<dbReference type="InterPro" id="IPR003439">
    <property type="entry name" value="ABC_transporter-like_ATP-bd"/>
</dbReference>
<gene>
    <name evidence="8" type="ORF">IM660_03115</name>
</gene>
<name>A0A7M1SW73_9MICO</name>
<evidence type="ECO:0000256" key="3">
    <source>
        <dbReference type="ARBA" id="ARBA00022741"/>
    </source>
</evidence>
<dbReference type="GO" id="GO:0005524">
    <property type="term" value="F:ATP binding"/>
    <property type="evidence" value="ECO:0007669"/>
    <property type="project" value="UniProtKB-KW"/>
</dbReference>
<evidence type="ECO:0000256" key="5">
    <source>
        <dbReference type="ARBA" id="ARBA00023251"/>
    </source>
</evidence>
<accession>A0A7M1SW73</accession>
<evidence type="ECO:0000313" key="8">
    <source>
        <dbReference type="EMBL" id="QOR71307.1"/>
    </source>
</evidence>
<dbReference type="GO" id="GO:0016887">
    <property type="term" value="F:ATP hydrolysis activity"/>
    <property type="evidence" value="ECO:0007669"/>
    <property type="project" value="InterPro"/>
</dbReference>
<organism evidence="8 9">
    <name type="scientific">Ruania alkalisoli</name>
    <dbReference type="NCBI Taxonomy" id="2779775"/>
    <lineage>
        <taxon>Bacteria</taxon>
        <taxon>Bacillati</taxon>
        <taxon>Actinomycetota</taxon>
        <taxon>Actinomycetes</taxon>
        <taxon>Micrococcales</taxon>
        <taxon>Ruaniaceae</taxon>
        <taxon>Ruania</taxon>
    </lineage>
</organism>
<dbReference type="PANTHER" id="PTHR42711:SF19">
    <property type="entry name" value="DOXORUBICIN RESISTANCE ATP-BINDING PROTEIN DRRA"/>
    <property type="match status" value="1"/>
</dbReference>
<dbReference type="EMBL" id="CP063169">
    <property type="protein sequence ID" value="QOR71307.1"/>
    <property type="molecule type" value="Genomic_DNA"/>
</dbReference>
<dbReference type="GO" id="GO:0005886">
    <property type="term" value="C:plasma membrane"/>
    <property type="evidence" value="ECO:0007669"/>
    <property type="project" value="UniProtKB-SubCell"/>
</dbReference>
<dbReference type="Proteomes" id="UP000593758">
    <property type="component" value="Chromosome"/>
</dbReference>
<sequence length="348" mass="36596">MHTDGIRTDASADVLRITGLTRRYGRVVANDDISLRVRAGEVVGLLGHNGAGKTTLVSQVVGLLKPDAGEIRVGSADAVRNPGSARRHVALQPQAHAPIDGLTPRAAIEIAARLRGLSSRDARAVAVDLAAELDIGPWLDQRALPEGGGLSGGIRRLTGFAMAVAAPTPLLILDEPTNDIDASRRRLLWDAVRRRGDLGSGVLLVTHNVAEAERIVDELVILDRGRLVADGSPARLRGTQDSDLRLELQLPPEGVDPSEEGLGLPVLRRVRTGRRTLLTVAASEAAAAVSWATAHHAEGRIEGFSLAPARLEDAYLALTEPSVPVSDAPGVATTTPQAAPTSEEASHV</sequence>
<evidence type="ECO:0000256" key="2">
    <source>
        <dbReference type="ARBA" id="ARBA00022448"/>
    </source>
</evidence>
<dbReference type="SUPFAM" id="SSF52540">
    <property type="entry name" value="P-loop containing nucleoside triphosphate hydrolases"/>
    <property type="match status" value="1"/>
</dbReference>
<keyword evidence="3" id="KW-0547">Nucleotide-binding</keyword>
<proteinExistence type="predicted"/>
<dbReference type="InterPro" id="IPR027417">
    <property type="entry name" value="P-loop_NTPase"/>
</dbReference>
<dbReference type="RefSeq" id="WP_193497971.1">
    <property type="nucleotide sequence ID" value="NZ_CP063169.1"/>
</dbReference>
<evidence type="ECO:0000313" key="9">
    <source>
        <dbReference type="Proteomes" id="UP000593758"/>
    </source>
</evidence>
<keyword evidence="9" id="KW-1185">Reference proteome</keyword>
<dbReference type="Pfam" id="PF00005">
    <property type="entry name" value="ABC_tran"/>
    <property type="match status" value="1"/>
</dbReference>
<dbReference type="PANTHER" id="PTHR42711">
    <property type="entry name" value="ABC TRANSPORTER ATP-BINDING PROTEIN"/>
    <property type="match status" value="1"/>
</dbReference>
<evidence type="ECO:0000256" key="4">
    <source>
        <dbReference type="ARBA" id="ARBA00022840"/>
    </source>
</evidence>
<comment type="subcellular location">
    <subcellularLocation>
        <location evidence="1">Cell membrane</location>
        <topology evidence="1">Peripheral membrane protein</topology>
    </subcellularLocation>
</comment>
<dbReference type="KEGG" id="halt:IM660_03115"/>
<protein>
    <submittedName>
        <fullName evidence="8">ABC transporter ATP-binding protein</fullName>
    </submittedName>
</protein>
<dbReference type="SMART" id="SM00382">
    <property type="entry name" value="AAA"/>
    <property type="match status" value="1"/>
</dbReference>
<dbReference type="InterPro" id="IPR003593">
    <property type="entry name" value="AAA+_ATPase"/>
</dbReference>
<dbReference type="Gene3D" id="3.40.50.300">
    <property type="entry name" value="P-loop containing nucleotide triphosphate hydrolases"/>
    <property type="match status" value="1"/>
</dbReference>
<feature type="region of interest" description="Disordered" evidence="6">
    <location>
        <begin position="323"/>
        <end position="348"/>
    </location>
</feature>
<dbReference type="PROSITE" id="PS50893">
    <property type="entry name" value="ABC_TRANSPORTER_2"/>
    <property type="match status" value="1"/>
</dbReference>
<keyword evidence="2" id="KW-0813">Transport</keyword>
<feature type="domain" description="ABC transporter" evidence="7">
    <location>
        <begin position="15"/>
        <end position="249"/>
    </location>
</feature>
<evidence type="ECO:0000256" key="6">
    <source>
        <dbReference type="SAM" id="MobiDB-lite"/>
    </source>
</evidence>
<dbReference type="GO" id="GO:0046677">
    <property type="term" value="P:response to antibiotic"/>
    <property type="evidence" value="ECO:0007669"/>
    <property type="project" value="UniProtKB-KW"/>
</dbReference>
<reference evidence="8 9" key="1">
    <citation type="submission" date="2020-10" db="EMBL/GenBank/DDBJ databases">
        <title>Haloactinobacterium sp. RN3S43, a bacterium isolated from saline soil.</title>
        <authorList>
            <person name="Sun J.-Q."/>
        </authorList>
    </citation>
    <scope>NUCLEOTIDE SEQUENCE [LARGE SCALE GENOMIC DNA]</scope>
    <source>
        <strain evidence="8 9">RN3S43</strain>
    </source>
</reference>
<evidence type="ECO:0000259" key="7">
    <source>
        <dbReference type="PROSITE" id="PS50893"/>
    </source>
</evidence>
<dbReference type="AlphaFoldDB" id="A0A7M1SW73"/>
<keyword evidence="5" id="KW-0046">Antibiotic resistance</keyword>
<evidence type="ECO:0000256" key="1">
    <source>
        <dbReference type="ARBA" id="ARBA00004202"/>
    </source>
</evidence>
<dbReference type="InterPro" id="IPR050763">
    <property type="entry name" value="ABC_transporter_ATP-binding"/>
</dbReference>
<keyword evidence="4 8" id="KW-0067">ATP-binding</keyword>